<comment type="function">
    <text evidence="10">Mitochondrial intermembrane chaperone that participates in the import and insertion of some multi-pass transmembrane proteins into the mitochondrial inner membrane. Also required for the transfer of beta-barrel precursors from the TOM complex to the sorting and assembly machinery (SAM complex) of the outer membrane. Acts as a chaperone-like protein that protects the hydrophobic precursors from aggregation and guide them through the mitochondrial intermembrane space.</text>
</comment>
<dbReference type="EMBL" id="JASJQH010001613">
    <property type="protein sequence ID" value="KAK9761034.1"/>
    <property type="molecule type" value="Genomic_DNA"/>
</dbReference>
<evidence type="ECO:0000259" key="11">
    <source>
        <dbReference type="Pfam" id="PF02953"/>
    </source>
</evidence>
<evidence type="ECO:0000256" key="6">
    <source>
        <dbReference type="ARBA" id="ARBA00022927"/>
    </source>
</evidence>
<keyword evidence="9 10" id="KW-1015">Disulfide bond</keyword>
<dbReference type="InterPro" id="IPR035427">
    <property type="entry name" value="Tim10-like_dom_sf"/>
</dbReference>
<evidence type="ECO:0000256" key="4">
    <source>
        <dbReference type="ARBA" id="ARBA00022792"/>
    </source>
</evidence>
<keyword evidence="8 10" id="KW-0496">Mitochondrion</keyword>
<dbReference type="PANTHER" id="PTHR11038">
    <property type="entry name" value="MITOCHONDRIAL IMPORT INNER MEMBRANE TRANSLOCASE SUBUNIT TIM10"/>
    <property type="match status" value="1"/>
</dbReference>
<comment type="subcellular location">
    <subcellularLocation>
        <location evidence="10">Mitochondrion inner membrane</location>
        <topology evidence="10">Peripheral membrane protein</topology>
        <orientation evidence="10">Intermembrane side</orientation>
    </subcellularLocation>
</comment>
<keyword evidence="10" id="KW-0143">Chaperone</keyword>
<dbReference type="Gene3D" id="1.10.287.810">
    <property type="entry name" value="Mitochondrial import inner membrane translocase subunit tim13 like domains"/>
    <property type="match status" value="1"/>
</dbReference>
<dbReference type="Proteomes" id="UP001479436">
    <property type="component" value="Unassembled WGS sequence"/>
</dbReference>
<evidence type="ECO:0000256" key="2">
    <source>
        <dbReference type="ARBA" id="ARBA00022448"/>
    </source>
</evidence>
<evidence type="ECO:0000256" key="3">
    <source>
        <dbReference type="ARBA" id="ARBA00022723"/>
    </source>
</evidence>
<keyword evidence="3" id="KW-0479">Metal-binding</keyword>
<evidence type="ECO:0000256" key="10">
    <source>
        <dbReference type="RuleBase" id="RU367043"/>
    </source>
</evidence>
<gene>
    <name evidence="12" type="primary">TIM10_3</name>
    <name evidence="12" type="ORF">K7432_014382</name>
</gene>
<comment type="domain">
    <text evidence="10">The twin CX3C motif contains 4 conserved Cys residues that form 2 disulfide bonds in the mitochondrial intermembrane space.</text>
</comment>
<name>A0ABR2WHQ2_9FUNG</name>
<comment type="similarity">
    <text evidence="1 10">Belongs to the small Tim family.</text>
</comment>
<keyword evidence="4 10" id="KW-0472">Membrane</keyword>
<sequence>MSFGGYNSYNPQNVAVAEQEIEMVTDLYNRILDSCHQKCIPSSYADGDLNRGESVCIDRCVAKFFQVNKKVGDKMASINSAVQEAAAQP</sequence>
<dbReference type="Pfam" id="PF02953">
    <property type="entry name" value="zf-Tim10_DDP"/>
    <property type="match status" value="1"/>
</dbReference>
<evidence type="ECO:0000256" key="5">
    <source>
        <dbReference type="ARBA" id="ARBA00022833"/>
    </source>
</evidence>
<evidence type="ECO:0000256" key="7">
    <source>
        <dbReference type="ARBA" id="ARBA00023010"/>
    </source>
</evidence>
<evidence type="ECO:0000256" key="8">
    <source>
        <dbReference type="ARBA" id="ARBA00023128"/>
    </source>
</evidence>
<proteinExistence type="inferred from homology"/>
<keyword evidence="5" id="KW-0862">Zinc</keyword>
<organism evidence="12 13">
    <name type="scientific">Basidiobolus ranarum</name>
    <dbReference type="NCBI Taxonomy" id="34480"/>
    <lineage>
        <taxon>Eukaryota</taxon>
        <taxon>Fungi</taxon>
        <taxon>Fungi incertae sedis</taxon>
        <taxon>Zoopagomycota</taxon>
        <taxon>Entomophthoromycotina</taxon>
        <taxon>Basidiobolomycetes</taxon>
        <taxon>Basidiobolales</taxon>
        <taxon>Basidiobolaceae</taxon>
        <taxon>Basidiobolus</taxon>
    </lineage>
</organism>
<dbReference type="InterPro" id="IPR004217">
    <property type="entry name" value="Tim10-like"/>
</dbReference>
<evidence type="ECO:0000256" key="1">
    <source>
        <dbReference type="ARBA" id="ARBA00006720"/>
    </source>
</evidence>
<comment type="subunit">
    <text evidence="10">Heterohexamer.</text>
</comment>
<keyword evidence="2 10" id="KW-0813">Transport</keyword>
<keyword evidence="6 10" id="KW-0653">Protein transport</keyword>
<dbReference type="SUPFAM" id="SSF144122">
    <property type="entry name" value="Tim10-like"/>
    <property type="match status" value="1"/>
</dbReference>
<keyword evidence="13" id="KW-1185">Reference proteome</keyword>
<feature type="domain" description="Tim10-like" evidence="11">
    <location>
        <begin position="16"/>
        <end position="76"/>
    </location>
</feature>
<keyword evidence="4 10" id="KW-0999">Mitochondrion inner membrane</keyword>
<reference evidence="12 13" key="1">
    <citation type="submission" date="2023-04" db="EMBL/GenBank/DDBJ databases">
        <title>Genome of Basidiobolus ranarum AG-B5.</title>
        <authorList>
            <person name="Stajich J.E."/>
            <person name="Carter-House D."/>
            <person name="Gryganskyi A."/>
        </authorList>
    </citation>
    <scope>NUCLEOTIDE SEQUENCE [LARGE SCALE GENOMIC DNA]</scope>
    <source>
        <strain evidence="12 13">AG-B5</strain>
    </source>
</reference>
<protein>
    <recommendedName>
        <fullName evidence="10">Mitochondrial import inner membrane translocase subunit</fullName>
    </recommendedName>
</protein>
<dbReference type="PANTHER" id="PTHR11038:SF16">
    <property type="entry name" value="MITOCHONDRIAL IMPORT INNER MEMBRANE TRANSLOCASE SUBUNIT TIM10"/>
    <property type="match status" value="1"/>
</dbReference>
<evidence type="ECO:0000313" key="12">
    <source>
        <dbReference type="EMBL" id="KAK9761034.1"/>
    </source>
</evidence>
<evidence type="ECO:0000313" key="13">
    <source>
        <dbReference type="Proteomes" id="UP001479436"/>
    </source>
</evidence>
<accession>A0ABR2WHQ2</accession>
<evidence type="ECO:0000256" key="9">
    <source>
        <dbReference type="ARBA" id="ARBA00023157"/>
    </source>
</evidence>
<comment type="caution">
    <text evidence="12">The sequence shown here is derived from an EMBL/GenBank/DDBJ whole genome shotgun (WGS) entry which is preliminary data.</text>
</comment>
<keyword evidence="7 10" id="KW-0811">Translocation</keyword>